<proteinExistence type="predicted"/>
<evidence type="ECO:0000259" key="1">
    <source>
        <dbReference type="Pfam" id="PF00535"/>
    </source>
</evidence>
<reference evidence="2 3" key="1">
    <citation type="journal article" date="2015" name="Nature">
        <title>rRNA introns, odd ribosomes, and small enigmatic genomes across a large radiation of phyla.</title>
        <authorList>
            <person name="Brown C.T."/>
            <person name="Hug L.A."/>
            <person name="Thomas B.C."/>
            <person name="Sharon I."/>
            <person name="Castelle C.J."/>
            <person name="Singh A."/>
            <person name="Wilkins M.J."/>
            <person name="Williams K.H."/>
            <person name="Banfield J.F."/>
        </authorList>
    </citation>
    <scope>NUCLEOTIDE SEQUENCE [LARGE SCALE GENOMIC DNA]</scope>
</reference>
<dbReference type="SUPFAM" id="SSF53448">
    <property type="entry name" value="Nucleotide-diphospho-sugar transferases"/>
    <property type="match status" value="1"/>
</dbReference>
<comment type="caution">
    <text evidence="2">The sequence shown here is derived from an EMBL/GenBank/DDBJ whole genome shotgun (WGS) entry which is preliminary data.</text>
</comment>
<dbReference type="InterPro" id="IPR029044">
    <property type="entry name" value="Nucleotide-diphossugar_trans"/>
</dbReference>
<dbReference type="AlphaFoldDB" id="A0A0G0WYE9"/>
<evidence type="ECO:0000313" key="3">
    <source>
        <dbReference type="Proteomes" id="UP000034275"/>
    </source>
</evidence>
<gene>
    <name evidence="2" type="ORF">UU39_C0036G0007</name>
</gene>
<dbReference type="EMBL" id="LCAL01000036">
    <property type="protein sequence ID" value="KKR89450.1"/>
    <property type="molecule type" value="Genomic_DNA"/>
</dbReference>
<evidence type="ECO:0000313" key="2">
    <source>
        <dbReference type="EMBL" id="KKR89450.1"/>
    </source>
</evidence>
<dbReference type="InterPro" id="IPR001173">
    <property type="entry name" value="Glyco_trans_2-like"/>
</dbReference>
<name>A0A0G0WYE9_9BACT</name>
<feature type="domain" description="Glycosyltransferase 2-like" evidence="1">
    <location>
        <begin position="5"/>
        <end position="46"/>
    </location>
</feature>
<protein>
    <recommendedName>
        <fullName evidence="1">Glycosyltransferase 2-like domain-containing protein</fullName>
    </recommendedName>
</protein>
<feature type="non-terminal residue" evidence="2">
    <location>
        <position position="47"/>
    </location>
</feature>
<dbReference type="Gene3D" id="3.90.550.10">
    <property type="entry name" value="Spore Coat Polysaccharide Biosynthesis Protein SpsA, Chain A"/>
    <property type="match status" value="1"/>
</dbReference>
<dbReference type="Proteomes" id="UP000034275">
    <property type="component" value="Unassembled WGS sequence"/>
</dbReference>
<dbReference type="Pfam" id="PF00535">
    <property type="entry name" value="Glycos_transf_2"/>
    <property type="match status" value="1"/>
</dbReference>
<accession>A0A0G0WYE9</accession>
<sequence>MKIFIVIPFRNEEKHIGLVVKGVMKYKLPVVLVDDGSTDNSESKIKD</sequence>
<organism evidence="2 3">
    <name type="scientific">Candidatus Woesebacteria bacterium GW2011_GWD1_41_12</name>
    <dbReference type="NCBI Taxonomy" id="1618593"/>
    <lineage>
        <taxon>Bacteria</taxon>
        <taxon>Candidatus Woeseibacteriota</taxon>
    </lineage>
</organism>